<keyword evidence="3" id="KW-0560">Oxidoreductase</keyword>
<dbReference type="PRINTS" id="PR00081">
    <property type="entry name" value="GDHRDH"/>
</dbReference>
<name>A0ABQ8GEQ6_9PEZI</name>
<comment type="caution">
    <text evidence="4">The sequence shown here is derived from an EMBL/GenBank/DDBJ whole genome shotgun (WGS) entry which is preliminary data.</text>
</comment>
<dbReference type="EMBL" id="JAGTJR010000010">
    <property type="protein sequence ID" value="KAH7053455.1"/>
    <property type="molecule type" value="Genomic_DNA"/>
</dbReference>
<evidence type="ECO:0000256" key="1">
    <source>
        <dbReference type="ARBA" id="ARBA00006484"/>
    </source>
</evidence>
<evidence type="ECO:0008006" key="6">
    <source>
        <dbReference type="Google" id="ProtNLM"/>
    </source>
</evidence>
<accession>A0ABQ8GEQ6</accession>
<dbReference type="InterPro" id="IPR036291">
    <property type="entry name" value="NAD(P)-bd_dom_sf"/>
</dbReference>
<dbReference type="SUPFAM" id="SSF51735">
    <property type="entry name" value="NAD(P)-binding Rossmann-fold domains"/>
    <property type="match status" value="1"/>
</dbReference>
<evidence type="ECO:0000313" key="4">
    <source>
        <dbReference type="EMBL" id="KAH7053455.1"/>
    </source>
</evidence>
<dbReference type="Proteomes" id="UP000774617">
    <property type="component" value="Unassembled WGS sequence"/>
</dbReference>
<sequence length="330" mass="36081">MAPFFLSDILRIPPPTLTEKNLPSQAGRVFIVTGGYDGIGLKLSSILYSHDGTVYIAGRNRAKGTAAIEAVRAEFPSSKGRLEFILVDFADLRTIKPAAESFLARETRLDVLTNNAGVVNVPVGSVSTQGHELHMATNVLGPFLFTKLLLPVLRATAATAPPGSVRVTWAASLSSDMDSPPNGITFDADGSPVRHAQVAANYAQSKTANIFLASELARRFPAAETHIMTNAWHPGILRTKAVGEQPWLLRKLLDATIFHEPIYGAYTLLYAGWAEETGRPENNGRYVAPWGRLRRNRKDIEEARKSKAEAGPGTAEMLWEWCERETRAFA</sequence>
<gene>
    <name evidence="4" type="ORF">B0J12DRAFT_659981</name>
</gene>
<reference evidence="4 5" key="1">
    <citation type="journal article" date="2021" name="Nat. Commun.">
        <title>Genetic determinants of endophytism in the Arabidopsis root mycobiome.</title>
        <authorList>
            <person name="Mesny F."/>
            <person name="Miyauchi S."/>
            <person name="Thiergart T."/>
            <person name="Pickel B."/>
            <person name="Atanasova L."/>
            <person name="Karlsson M."/>
            <person name="Huettel B."/>
            <person name="Barry K.W."/>
            <person name="Haridas S."/>
            <person name="Chen C."/>
            <person name="Bauer D."/>
            <person name="Andreopoulos W."/>
            <person name="Pangilinan J."/>
            <person name="LaButti K."/>
            <person name="Riley R."/>
            <person name="Lipzen A."/>
            <person name="Clum A."/>
            <person name="Drula E."/>
            <person name="Henrissat B."/>
            <person name="Kohler A."/>
            <person name="Grigoriev I.V."/>
            <person name="Martin F.M."/>
            <person name="Hacquard S."/>
        </authorList>
    </citation>
    <scope>NUCLEOTIDE SEQUENCE [LARGE SCALE GENOMIC DNA]</scope>
    <source>
        <strain evidence="4 5">MPI-SDFR-AT-0080</strain>
    </source>
</reference>
<evidence type="ECO:0000256" key="2">
    <source>
        <dbReference type="ARBA" id="ARBA00022857"/>
    </source>
</evidence>
<keyword evidence="2" id="KW-0521">NADP</keyword>
<dbReference type="Gene3D" id="3.40.50.720">
    <property type="entry name" value="NAD(P)-binding Rossmann-like Domain"/>
    <property type="match status" value="1"/>
</dbReference>
<comment type="similarity">
    <text evidence="1">Belongs to the short-chain dehydrogenases/reductases (SDR) family.</text>
</comment>
<keyword evidence="5" id="KW-1185">Reference proteome</keyword>
<protein>
    <recommendedName>
        <fullName evidence="6">Short-chain dehydrogenase/reductase SDR</fullName>
    </recommendedName>
</protein>
<evidence type="ECO:0000313" key="5">
    <source>
        <dbReference type="Proteomes" id="UP000774617"/>
    </source>
</evidence>
<organism evidence="4 5">
    <name type="scientific">Macrophomina phaseolina</name>
    <dbReference type="NCBI Taxonomy" id="35725"/>
    <lineage>
        <taxon>Eukaryota</taxon>
        <taxon>Fungi</taxon>
        <taxon>Dikarya</taxon>
        <taxon>Ascomycota</taxon>
        <taxon>Pezizomycotina</taxon>
        <taxon>Dothideomycetes</taxon>
        <taxon>Dothideomycetes incertae sedis</taxon>
        <taxon>Botryosphaeriales</taxon>
        <taxon>Botryosphaeriaceae</taxon>
        <taxon>Macrophomina</taxon>
    </lineage>
</organism>
<proteinExistence type="inferred from homology"/>
<dbReference type="PANTHER" id="PTHR24320:SF236">
    <property type="entry name" value="SHORT-CHAIN DEHYDROGENASE-RELATED"/>
    <property type="match status" value="1"/>
</dbReference>
<dbReference type="InterPro" id="IPR002347">
    <property type="entry name" value="SDR_fam"/>
</dbReference>
<evidence type="ECO:0000256" key="3">
    <source>
        <dbReference type="ARBA" id="ARBA00023002"/>
    </source>
</evidence>
<dbReference type="PANTHER" id="PTHR24320">
    <property type="entry name" value="RETINOL DEHYDROGENASE"/>
    <property type="match status" value="1"/>
</dbReference>
<dbReference type="Pfam" id="PF00106">
    <property type="entry name" value="adh_short"/>
    <property type="match status" value="1"/>
</dbReference>